<organism evidence="1 2">
    <name type="scientific">Trichonephila inaurata madagascariensis</name>
    <dbReference type="NCBI Taxonomy" id="2747483"/>
    <lineage>
        <taxon>Eukaryota</taxon>
        <taxon>Metazoa</taxon>
        <taxon>Ecdysozoa</taxon>
        <taxon>Arthropoda</taxon>
        <taxon>Chelicerata</taxon>
        <taxon>Arachnida</taxon>
        <taxon>Araneae</taxon>
        <taxon>Araneomorphae</taxon>
        <taxon>Entelegynae</taxon>
        <taxon>Araneoidea</taxon>
        <taxon>Nephilidae</taxon>
        <taxon>Trichonephila</taxon>
        <taxon>Trichonephila inaurata</taxon>
    </lineage>
</organism>
<accession>A0A8X6IT95</accession>
<proteinExistence type="predicted"/>
<gene>
    <name evidence="1" type="ORF">TNIN_149361</name>
</gene>
<evidence type="ECO:0000313" key="2">
    <source>
        <dbReference type="Proteomes" id="UP000886998"/>
    </source>
</evidence>
<reference evidence="1" key="1">
    <citation type="submission" date="2020-08" db="EMBL/GenBank/DDBJ databases">
        <title>Multicomponent nature underlies the extraordinary mechanical properties of spider dragline silk.</title>
        <authorList>
            <person name="Kono N."/>
            <person name="Nakamura H."/>
            <person name="Mori M."/>
            <person name="Yoshida Y."/>
            <person name="Ohtoshi R."/>
            <person name="Malay A.D."/>
            <person name="Moran D.A.P."/>
            <person name="Tomita M."/>
            <person name="Numata K."/>
            <person name="Arakawa K."/>
        </authorList>
    </citation>
    <scope>NUCLEOTIDE SEQUENCE</scope>
</reference>
<dbReference type="AlphaFoldDB" id="A0A8X6IT95"/>
<evidence type="ECO:0000313" key="1">
    <source>
        <dbReference type="EMBL" id="GFS56851.1"/>
    </source>
</evidence>
<sequence>MKNVPEITAPTLSRGQYKSLLQQKNIIARIYISLHLMNRIKENYLFWGRPVSTEIVMCCLHSFCLLGAFSGTGFASESYQLLFDGRFCPQRSRYEGSVD</sequence>
<comment type="caution">
    <text evidence="1">The sequence shown here is derived from an EMBL/GenBank/DDBJ whole genome shotgun (WGS) entry which is preliminary data.</text>
</comment>
<name>A0A8X6IT95_9ARAC</name>
<protein>
    <submittedName>
        <fullName evidence="1">Uncharacterized protein</fullName>
    </submittedName>
</protein>
<keyword evidence="2" id="KW-1185">Reference proteome</keyword>
<dbReference type="EMBL" id="BMAV01027161">
    <property type="protein sequence ID" value="GFS56851.1"/>
    <property type="molecule type" value="Genomic_DNA"/>
</dbReference>
<dbReference type="Proteomes" id="UP000886998">
    <property type="component" value="Unassembled WGS sequence"/>
</dbReference>